<comment type="caution">
    <text evidence="2">The sequence shown here is derived from an EMBL/GenBank/DDBJ whole genome shotgun (WGS) entry which is preliminary data.</text>
</comment>
<keyword evidence="3" id="KW-1185">Reference proteome</keyword>
<dbReference type="EMBL" id="CATQJA010002624">
    <property type="protein sequence ID" value="CAJ0573859.1"/>
    <property type="molecule type" value="Genomic_DNA"/>
</dbReference>
<evidence type="ECO:0000256" key="1">
    <source>
        <dbReference type="SAM" id="MobiDB-lite"/>
    </source>
</evidence>
<protein>
    <recommendedName>
        <fullName evidence="4">Major sperm protein</fullName>
    </recommendedName>
</protein>
<name>A0AA36CR98_9BILA</name>
<feature type="compositionally biased region" description="Basic and acidic residues" evidence="1">
    <location>
        <begin position="222"/>
        <end position="232"/>
    </location>
</feature>
<gene>
    <name evidence="2" type="ORF">MSPICULIGERA_LOCUS12205</name>
</gene>
<evidence type="ECO:0008006" key="4">
    <source>
        <dbReference type="Google" id="ProtNLM"/>
    </source>
</evidence>
<feature type="non-terminal residue" evidence="2">
    <location>
        <position position="232"/>
    </location>
</feature>
<dbReference type="AlphaFoldDB" id="A0AA36CR98"/>
<dbReference type="Proteomes" id="UP001177023">
    <property type="component" value="Unassembled WGS sequence"/>
</dbReference>
<feature type="region of interest" description="Disordered" evidence="1">
    <location>
        <begin position="209"/>
        <end position="232"/>
    </location>
</feature>
<accession>A0AA36CR98</accession>
<organism evidence="2 3">
    <name type="scientific">Mesorhabditis spiculigera</name>
    <dbReference type="NCBI Taxonomy" id="96644"/>
    <lineage>
        <taxon>Eukaryota</taxon>
        <taxon>Metazoa</taxon>
        <taxon>Ecdysozoa</taxon>
        <taxon>Nematoda</taxon>
        <taxon>Chromadorea</taxon>
        <taxon>Rhabditida</taxon>
        <taxon>Rhabditina</taxon>
        <taxon>Rhabditomorpha</taxon>
        <taxon>Rhabditoidea</taxon>
        <taxon>Rhabditidae</taxon>
        <taxon>Mesorhabditinae</taxon>
        <taxon>Mesorhabditis</taxon>
    </lineage>
</organism>
<proteinExistence type="predicted"/>
<reference evidence="2" key="1">
    <citation type="submission" date="2023-06" db="EMBL/GenBank/DDBJ databases">
        <authorList>
            <person name="Delattre M."/>
        </authorList>
    </citation>
    <scope>NUCLEOTIDE SEQUENCE</scope>
    <source>
        <strain evidence="2">AF72</strain>
    </source>
</reference>
<evidence type="ECO:0000313" key="3">
    <source>
        <dbReference type="Proteomes" id="UP001177023"/>
    </source>
</evidence>
<sequence>MSPRPPQAMVFPKGDRSAPRTLLIRNPTEKEIVLKLVPSCSRAISIPCPCLMLKPRKYAEVKVTFNPELSERDWRTHHLSVYARAVHPYNVGKLRMWLKGSAVSRRQLVTQLALSLEAIRFSAQEVIVDLPGGAQMWESVTRATPAIDDSDTFTCLPIDGDTQTAVVPAPEELEQAKRTVLEPEPCCWLLGPLLDMLFPPLEPGRGASQMDFQPCAGYASRQPEEEPRDQQA</sequence>
<evidence type="ECO:0000313" key="2">
    <source>
        <dbReference type="EMBL" id="CAJ0573859.1"/>
    </source>
</evidence>